<dbReference type="AlphaFoldDB" id="A0A1I2P853"/>
<evidence type="ECO:0000313" key="2">
    <source>
        <dbReference type="EMBL" id="SFG11259.1"/>
    </source>
</evidence>
<reference evidence="3" key="1">
    <citation type="submission" date="2016-10" db="EMBL/GenBank/DDBJ databases">
        <authorList>
            <person name="Varghese N."/>
            <person name="Submissions S."/>
        </authorList>
    </citation>
    <scope>NUCLEOTIDE SEQUENCE [LARGE SCALE GENOMIC DNA]</scope>
    <source>
        <strain evidence="3">ATCC 700379</strain>
    </source>
</reference>
<dbReference type="Proteomes" id="UP000198752">
    <property type="component" value="Unassembled WGS sequence"/>
</dbReference>
<dbReference type="EMBL" id="FOOY01000004">
    <property type="protein sequence ID" value="SFG11259.1"/>
    <property type="molecule type" value="Genomic_DNA"/>
</dbReference>
<dbReference type="Pfam" id="PF15980">
    <property type="entry name" value="ComGF"/>
    <property type="match status" value="1"/>
</dbReference>
<evidence type="ECO:0000313" key="3">
    <source>
        <dbReference type="Proteomes" id="UP000198752"/>
    </source>
</evidence>
<gene>
    <name evidence="2" type="ORF">SAMN02982927_00720</name>
</gene>
<keyword evidence="3" id="KW-1185">Reference proteome</keyword>
<protein>
    <submittedName>
        <fullName evidence="2">Competence protein ComGF</fullName>
    </submittedName>
</protein>
<feature type="transmembrane region" description="Helical" evidence="1">
    <location>
        <begin position="6"/>
        <end position="30"/>
    </location>
</feature>
<proteinExistence type="predicted"/>
<dbReference type="RefSeq" id="WP_093670143.1">
    <property type="nucleotide sequence ID" value="NZ_FOOY01000004.1"/>
</dbReference>
<dbReference type="InterPro" id="IPR016977">
    <property type="entry name" value="ComGF"/>
</dbReference>
<organism evidence="2 3">
    <name type="scientific">Sporolactobacillus nakayamae</name>
    <dbReference type="NCBI Taxonomy" id="269670"/>
    <lineage>
        <taxon>Bacteria</taxon>
        <taxon>Bacillati</taxon>
        <taxon>Bacillota</taxon>
        <taxon>Bacilli</taxon>
        <taxon>Bacillales</taxon>
        <taxon>Sporolactobacillaceae</taxon>
        <taxon>Sporolactobacillus</taxon>
    </lineage>
</organism>
<dbReference type="STRING" id="269670.SAMN02982927_00720"/>
<dbReference type="OrthoDB" id="2361316at2"/>
<name>A0A1I2P853_9BACL</name>
<keyword evidence="1" id="KW-1133">Transmembrane helix</keyword>
<evidence type="ECO:0000256" key="1">
    <source>
        <dbReference type="SAM" id="Phobius"/>
    </source>
</evidence>
<sequence length="150" mass="17139">MNDQNGFTLLSMMLALSTLLVIISLIVSITQFMTHRFQPRLDTQKETQIFFTQTATEIHLSHSVSSSSDQRTLTLKKGTDFVSYAFESPGRIVRKVNGDGYEIVLQQVKKVTFQTNGEFVSIRVTDKADRAYYWDDFLYVKDDAGDSQQH</sequence>
<keyword evidence="1" id="KW-0472">Membrane</keyword>
<dbReference type="NCBIfam" id="NF041002">
    <property type="entry name" value="pilin_ComGF"/>
    <property type="match status" value="1"/>
</dbReference>
<keyword evidence="1" id="KW-0812">Transmembrane</keyword>
<accession>A0A1I2P853</accession>